<accession>A0A316A0P4</accession>
<dbReference type="AlphaFoldDB" id="A0A316A0P4"/>
<proteinExistence type="predicted"/>
<dbReference type="Proteomes" id="UP000245535">
    <property type="component" value="Unassembled WGS sequence"/>
</dbReference>
<evidence type="ECO:0000313" key="2">
    <source>
        <dbReference type="Proteomes" id="UP000245535"/>
    </source>
</evidence>
<dbReference type="Gene3D" id="3.90.550.20">
    <property type="match status" value="1"/>
</dbReference>
<dbReference type="SUPFAM" id="SSF53448">
    <property type="entry name" value="Nucleotide-diphospho-sugar transferases"/>
    <property type="match status" value="1"/>
</dbReference>
<gene>
    <name evidence="1" type="ORF">BC781_102766</name>
</gene>
<sequence length="143" mass="16372">MYLDIDSLIPAKLDSFISPNDSAVIALEGNQRCYVQYALFYEAGHPFLEKALAHIIENLKHNKYPFDVHLMTGPTAYTKGIQEALRSAPSTSYKQLGTDYEKKVMFSYPMSKTVLYGFRRKNHWRTLAESTPVLKAEEEFELA</sequence>
<keyword evidence="2" id="KW-1185">Reference proteome</keyword>
<organism evidence="1 2">
    <name type="scientific">Sediminitomix flava</name>
    <dbReference type="NCBI Taxonomy" id="379075"/>
    <lineage>
        <taxon>Bacteria</taxon>
        <taxon>Pseudomonadati</taxon>
        <taxon>Bacteroidota</taxon>
        <taxon>Cytophagia</taxon>
        <taxon>Cytophagales</taxon>
        <taxon>Flammeovirgaceae</taxon>
        <taxon>Sediminitomix</taxon>
    </lineage>
</organism>
<name>A0A316A0P4_SEDFL</name>
<evidence type="ECO:0000313" key="1">
    <source>
        <dbReference type="EMBL" id="PWJ43217.1"/>
    </source>
</evidence>
<dbReference type="EMBL" id="QGDO01000002">
    <property type="protein sequence ID" value="PWJ43217.1"/>
    <property type="molecule type" value="Genomic_DNA"/>
</dbReference>
<comment type="caution">
    <text evidence="1">The sequence shown here is derived from an EMBL/GenBank/DDBJ whole genome shotgun (WGS) entry which is preliminary data.</text>
</comment>
<protein>
    <submittedName>
        <fullName evidence="1">Uncharacterized protein</fullName>
    </submittedName>
</protein>
<reference evidence="1 2" key="1">
    <citation type="submission" date="2018-03" db="EMBL/GenBank/DDBJ databases">
        <title>Genomic Encyclopedia of Archaeal and Bacterial Type Strains, Phase II (KMG-II): from individual species to whole genera.</title>
        <authorList>
            <person name="Goeker M."/>
        </authorList>
    </citation>
    <scope>NUCLEOTIDE SEQUENCE [LARGE SCALE GENOMIC DNA]</scope>
    <source>
        <strain evidence="1 2">DSM 28229</strain>
    </source>
</reference>
<dbReference type="InterPro" id="IPR029044">
    <property type="entry name" value="Nucleotide-diphossugar_trans"/>
</dbReference>